<accession>A0A2P5B5V9</accession>
<dbReference type="AlphaFoldDB" id="A0A2P5B5V9"/>
<dbReference type="EMBL" id="JXTC01000599">
    <property type="protein sequence ID" value="PON44183.1"/>
    <property type="molecule type" value="Genomic_DNA"/>
</dbReference>
<gene>
    <name evidence="1" type="ORF">TorRG33x02_331550</name>
</gene>
<organism evidence="1 2">
    <name type="scientific">Trema orientale</name>
    <name type="common">Charcoal tree</name>
    <name type="synonym">Celtis orientalis</name>
    <dbReference type="NCBI Taxonomy" id="63057"/>
    <lineage>
        <taxon>Eukaryota</taxon>
        <taxon>Viridiplantae</taxon>
        <taxon>Streptophyta</taxon>
        <taxon>Embryophyta</taxon>
        <taxon>Tracheophyta</taxon>
        <taxon>Spermatophyta</taxon>
        <taxon>Magnoliopsida</taxon>
        <taxon>eudicotyledons</taxon>
        <taxon>Gunneridae</taxon>
        <taxon>Pentapetalae</taxon>
        <taxon>rosids</taxon>
        <taxon>fabids</taxon>
        <taxon>Rosales</taxon>
        <taxon>Cannabaceae</taxon>
        <taxon>Trema</taxon>
    </lineage>
</organism>
<comment type="caution">
    <text evidence="1">The sequence shown here is derived from an EMBL/GenBank/DDBJ whole genome shotgun (WGS) entry which is preliminary data.</text>
</comment>
<sequence>MLFTDSTMFHIKVASYDDLDTMLIKGGTNILDYNSSQKVVNEKYDFYKHNTFTHIFLFIFLGNKASETYINHTLYVYTFSSIFDLVARVISFESFREINRQQEPKKIEAPKGHISYCKPSSNIKSPCRSTI</sequence>
<dbReference type="InParanoid" id="A0A2P5B5V9"/>
<keyword evidence="2" id="KW-1185">Reference proteome</keyword>
<dbReference type="Proteomes" id="UP000237000">
    <property type="component" value="Unassembled WGS sequence"/>
</dbReference>
<proteinExistence type="predicted"/>
<reference evidence="2" key="1">
    <citation type="submission" date="2016-06" db="EMBL/GenBank/DDBJ databases">
        <title>Parallel loss of symbiosis genes in relatives of nitrogen-fixing non-legume Parasponia.</title>
        <authorList>
            <person name="Van Velzen R."/>
            <person name="Holmer R."/>
            <person name="Bu F."/>
            <person name="Rutten L."/>
            <person name="Van Zeijl A."/>
            <person name="Liu W."/>
            <person name="Santuari L."/>
            <person name="Cao Q."/>
            <person name="Sharma T."/>
            <person name="Shen D."/>
            <person name="Roswanjaya Y."/>
            <person name="Wardhani T."/>
            <person name="Kalhor M.S."/>
            <person name="Jansen J."/>
            <person name="Van den Hoogen J."/>
            <person name="Gungor B."/>
            <person name="Hartog M."/>
            <person name="Hontelez J."/>
            <person name="Verver J."/>
            <person name="Yang W.-C."/>
            <person name="Schijlen E."/>
            <person name="Repin R."/>
            <person name="Schilthuizen M."/>
            <person name="Schranz E."/>
            <person name="Heidstra R."/>
            <person name="Miyata K."/>
            <person name="Fedorova E."/>
            <person name="Kohlen W."/>
            <person name="Bisseling T."/>
            <person name="Smit S."/>
            <person name="Geurts R."/>
        </authorList>
    </citation>
    <scope>NUCLEOTIDE SEQUENCE [LARGE SCALE GENOMIC DNA]</scope>
    <source>
        <strain evidence="2">cv. RG33-2</strain>
    </source>
</reference>
<evidence type="ECO:0000313" key="2">
    <source>
        <dbReference type="Proteomes" id="UP000237000"/>
    </source>
</evidence>
<protein>
    <submittedName>
        <fullName evidence="1">Uncharacterized protein</fullName>
    </submittedName>
</protein>
<dbReference type="OrthoDB" id="10305827at2759"/>
<evidence type="ECO:0000313" key="1">
    <source>
        <dbReference type="EMBL" id="PON44183.1"/>
    </source>
</evidence>
<name>A0A2P5B5V9_TREOI</name>